<proteinExistence type="predicted"/>
<dbReference type="GO" id="GO:0005730">
    <property type="term" value="C:nucleolus"/>
    <property type="evidence" value="ECO:0007669"/>
    <property type="project" value="TreeGrafter"/>
</dbReference>
<dbReference type="InterPro" id="IPR045862">
    <property type="entry name" value="Trf4-like"/>
</dbReference>
<reference evidence="2" key="1">
    <citation type="submission" date="2022-11" db="EMBL/GenBank/DDBJ databases">
        <authorList>
            <person name="Petersen C."/>
        </authorList>
    </citation>
    <scope>NUCLEOTIDE SEQUENCE</scope>
    <source>
        <strain evidence="2">IBT 16849</strain>
    </source>
</reference>
<dbReference type="PANTHER" id="PTHR23092:SF50">
    <property type="entry name" value="MTF2-LIKE C-TERMINAL DOMAIN-CONTAINING PROTEIN"/>
    <property type="match status" value="1"/>
</dbReference>
<dbReference type="Proteomes" id="UP001150879">
    <property type="component" value="Unassembled WGS sequence"/>
</dbReference>
<evidence type="ECO:0008006" key="4">
    <source>
        <dbReference type="Google" id="ProtNLM"/>
    </source>
</evidence>
<organism evidence="2 3">
    <name type="scientific">Penicillium cf. griseofulvum</name>
    <dbReference type="NCBI Taxonomy" id="2972120"/>
    <lineage>
        <taxon>Eukaryota</taxon>
        <taxon>Fungi</taxon>
        <taxon>Dikarya</taxon>
        <taxon>Ascomycota</taxon>
        <taxon>Pezizomycotina</taxon>
        <taxon>Eurotiomycetes</taxon>
        <taxon>Eurotiomycetidae</taxon>
        <taxon>Eurotiales</taxon>
        <taxon>Aspergillaceae</taxon>
        <taxon>Penicillium</taxon>
    </lineage>
</organism>
<dbReference type="Gene3D" id="3.30.460.10">
    <property type="entry name" value="Beta Polymerase, domain 2"/>
    <property type="match status" value="1"/>
</dbReference>
<dbReference type="GO" id="GO:1990817">
    <property type="term" value="F:poly(A) RNA polymerase activity"/>
    <property type="evidence" value="ECO:0007669"/>
    <property type="project" value="InterPro"/>
</dbReference>
<dbReference type="PANTHER" id="PTHR23092">
    <property type="entry name" value="POLY(A) RNA POLYMERASE"/>
    <property type="match status" value="1"/>
</dbReference>
<accession>A0A9W9T5H9</accession>
<dbReference type="GO" id="GO:0043634">
    <property type="term" value="P:polyadenylation-dependent ncRNA catabolic process"/>
    <property type="evidence" value="ECO:0007669"/>
    <property type="project" value="TreeGrafter"/>
</dbReference>
<dbReference type="AlphaFoldDB" id="A0A9W9T5H9"/>
<comment type="caution">
    <text evidence="2">The sequence shown here is derived from an EMBL/GenBank/DDBJ whole genome shotgun (WGS) entry which is preliminary data.</text>
</comment>
<protein>
    <recommendedName>
        <fullName evidence="4">Polynucleotide adenylyltransferase</fullName>
    </recommendedName>
</protein>
<feature type="compositionally biased region" description="Basic residues" evidence="1">
    <location>
        <begin position="119"/>
        <end position="128"/>
    </location>
</feature>
<dbReference type="GO" id="GO:0003729">
    <property type="term" value="F:mRNA binding"/>
    <property type="evidence" value="ECO:0007669"/>
    <property type="project" value="TreeGrafter"/>
</dbReference>
<dbReference type="OrthoDB" id="273917at2759"/>
<feature type="region of interest" description="Disordered" evidence="1">
    <location>
        <begin position="82"/>
        <end position="133"/>
    </location>
</feature>
<evidence type="ECO:0000256" key="1">
    <source>
        <dbReference type="SAM" id="MobiDB-lite"/>
    </source>
</evidence>
<dbReference type="InterPro" id="IPR043519">
    <property type="entry name" value="NT_sf"/>
</dbReference>
<dbReference type="GO" id="GO:0031499">
    <property type="term" value="C:TRAMP complex"/>
    <property type="evidence" value="ECO:0007669"/>
    <property type="project" value="TreeGrafter"/>
</dbReference>
<dbReference type="SUPFAM" id="SSF81631">
    <property type="entry name" value="PAP/OAS1 substrate-binding domain"/>
    <property type="match status" value="1"/>
</dbReference>
<dbReference type="GO" id="GO:0031123">
    <property type="term" value="P:RNA 3'-end processing"/>
    <property type="evidence" value="ECO:0007669"/>
    <property type="project" value="TreeGrafter"/>
</dbReference>
<evidence type="ECO:0000313" key="3">
    <source>
        <dbReference type="Proteomes" id="UP001150879"/>
    </source>
</evidence>
<reference evidence="2" key="2">
    <citation type="journal article" date="2023" name="IMA Fungus">
        <title>Comparative genomic study of the Penicillium genus elucidates a diverse pangenome and 15 lateral gene transfer events.</title>
        <authorList>
            <person name="Petersen C."/>
            <person name="Sorensen T."/>
            <person name="Nielsen M.R."/>
            <person name="Sondergaard T.E."/>
            <person name="Sorensen J.L."/>
            <person name="Fitzpatrick D.A."/>
            <person name="Frisvad J.C."/>
            <person name="Nielsen K.L."/>
        </authorList>
    </citation>
    <scope>NUCLEOTIDE SEQUENCE</scope>
    <source>
        <strain evidence="2">IBT 16849</strain>
    </source>
</reference>
<gene>
    <name evidence="2" type="ORF">N7472_000442</name>
</gene>
<sequence>MVTSTPVSPFALFKCRDTVMQLSRLPLRICPSHLFRPFHNSVAVAKAPNVFANSLRKTLEAHRSTNRSRLIRKIYPIEDPAGLWRPEIPPESRADYQPPTEPALSNSEHSSDTPDPVSKKRQKKRKSHAGISSCQSLIDRHGEDGQDAIQPAGTGPAQSPWLRNLELPRTNAEATLDAEIRALDQYLTPRAQERNSVKKVRIEVASLLKTVVPHAPRVIGSHCTGLVLAHSDLDFILPYEDLPRSLERDRRPSPTRPQIRDAHIHLLRQVQRTLQHTDTFSDHVKLSGKRNPALSARHLPTGLLLQFYCGEGVPAITEYLQDYQAEYPALRPLYAVTRTLLEARGLFGSLQASIGPDALAMLIVAFLKMNHGRFPGPNSLGDQFLALLQFYGTQVDLQSVGVAVDPPGLFSAGMIPAAPKADEPAHQRGQRSLISAKRTAVVKRNALIAQRLCIQDPTHYMNDLGRSCTRTSELQSAFATAYQQIRHKCDEWASDGNIKGSSLLTTTLRANFDALENMRNQLAYL</sequence>
<dbReference type="EMBL" id="JAPQKP010000001">
    <property type="protein sequence ID" value="KAJ5210303.1"/>
    <property type="molecule type" value="Genomic_DNA"/>
</dbReference>
<dbReference type="Gene3D" id="1.10.1410.10">
    <property type="match status" value="1"/>
</dbReference>
<name>A0A9W9T5H9_9EURO</name>
<evidence type="ECO:0000313" key="2">
    <source>
        <dbReference type="EMBL" id="KAJ5210303.1"/>
    </source>
</evidence>
<keyword evidence="3" id="KW-1185">Reference proteome</keyword>
<dbReference type="SUPFAM" id="SSF81301">
    <property type="entry name" value="Nucleotidyltransferase"/>
    <property type="match status" value="1"/>
</dbReference>